<keyword evidence="5 9" id="KW-0479">Metal-binding</keyword>
<dbReference type="GO" id="GO:0061630">
    <property type="term" value="F:ubiquitin protein ligase activity"/>
    <property type="evidence" value="ECO:0007669"/>
    <property type="project" value="UniProtKB-UniRule"/>
</dbReference>
<dbReference type="GO" id="GO:0008270">
    <property type="term" value="F:zinc ion binding"/>
    <property type="evidence" value="ECO:0007669"/>
    <property type="project" value="UniProtKB-KW"/>
</dbReference>
<sequence length="184" mass="20621">HKEDNCPICLDLLKDKMQLRCKHEFCRGCDRSVEALGPCCPVCKHVFGTMVGNQPDGTMRADIIPTPLPGFPNCGTIVITYTVPDGIQTEKHPNPGMPFCGIQRKAYLPNNKEGKEVLQLLQRAFDQKLIFTVGQSRTTNAENQVTWNDIHHKTAIRSGPTGFGYPDPDYLRRVRDELKAKGIE</sequence>
<dbReference type="HOGENOM" id="CLU_030422_2_0_1"/>
<dbReference type="UniPathway" id="UPA00143"/>
<dbReference type="PROSITE" id="PS50089">
    <property type="entry name" value="ZF_RING_2"/>
    <property type="match status" value="1"/>
</dbReference>
<dbReference type="InterPro" id="IPR013083">
    <property type="entry name" value="Znf_RING/FYVE/PHD"/>
</dbReference>
<evidence type="ECO:0000256" key="1">
    <source>
        <dbReference type="ARBA" id="ARBA00000900"/>
    </source>
</evidence>
<evidence type="ECO:0000256" key="4">
    <source>
        <dbReference type="ARBA" id="ARBA00022679"/>
    </source>
</evidence>
<dbReference type="GO" id="GO:0016567">
    <property type="term" value="P:protein ubiquitination"/>
    <property type="evidence" value="ECO:0007669"/>
    <property type="project" value="UniProtKB-UniRule"/>
</dbReference>
<comment type="similarity">
    <text evidence="3 9">Belongs to the Deltex family.</text>
</comment>
<reference evidence="11" key="2">
    <citation type="submission" date="2025-08" db="UniProtKB">
        <authorList>
            <consortium name="Ensembl"/>
        </authorList>
    </citation>
    <scope>IDENTIFICATION</scope>
</reference>
<evidence type="ECO:0000256" key="7">
    <source>
        <dbReference type="ARBA" id="ARBA00022833"/>
    </source>
</evidence>
<evidence type="ECO:0000256" key="5">
    <source>
        <dbReference type="ARBA" id="ARBA00022723"/>
    </source>
</evidence>
<dbReference type="InterPro" id="IPR039396">
    <property type="entry name" value="Deltex_C"/>
</dbReference>
<dbReference type="InterPro" id="IPR018957">
    <property type="entry name" value="Znf_C3HC4_RING-type"/>
</dbReference>
<keyword evidence="12" id="KW-1185">Reference proteome</keyword>
<dbReference type="SUPFAM" id="SSF57850">
    <property type="entry name" value="RING/U-box"/>
    <property type="match status" value="1"/>
</dbReference>
<dbReference type="EC" id="2.3.2.27" evidence="9"/>
<feature type="domain" description="RING-type" evidence="10">
    <location>
        <begin position="6"/>
        <end position="44"/>
    </location>
</feature>
<dbReference type="SMART" id="SM00184">
    <property type="entry name" value="RING"/>
    <property type="match status" value="1"/>
</dbReference>
<keyword evidence="9" id="KW-0963">Cytoplasm</keyword>
<evidence type="ECO:0000256" key="8">
    <source>
        <dbReference type="PROSITE-ProRule" id="PRU00175"/>
    </source>
</evidence>
<dbReference type="Ensembl" id="ENSTNIT00000017806.1">
    <property type="protein sequence ID" value="ENSTNIP00000017585.1"/>
    <property type="gene ID" value="ENSTNIG00000014560.1"/>
</dbReference>
<dbReference type="Pfam" id="PF00097">
    <property type="entry name" value="zf-C3HC4"/>
    <property type="match status" value="1"/>
</dbReference>
<comment type="catalytic activity">
    <reaction evidence="1 9">
        <text>S-ubiquitinyl-[E2 ubiquitin-conjugating enzyme]-L-cysteine + [acceptor protein]-L-lysine = [E2 ubiquitin-conjugating enzyme]-L-cysteine + N(6)-ubiquitinyl-[acceptor protein]-L-lysine.</text>
        <dbReference type="EC" id="2.3.2.27"/>
    </reaction>
</comment>
<dbReference type="InterPro" id="IPR001841">
    <property type="entry name" value="Znf_RING"/>
</dbReference>
<dbReference type="InterPro" id="IPR039398">
    <property type="entry name" value="Deltex_fam"/>
</dbReference>
<dbReference type="GeneTree" id="ENSGT00940000154578"/>
<dbReference type="Gene3D" id="3.30.40.10">
    <property type="entry name" value="Zinc/RING finger domain, C3HC4 (zinc finger)"/>
    <property type="match status" value="1"/>
</dbReference>
<dbReference type="PANTHER" id="PTHR12622">
    <property type="entry name" value="DELTEX-RELATED"/>
    <property type="match status" value="1"/>
</dbReference>
<evidence type="ECO:0000313" key="12">
    <source>
        <dbReference type="Proteomes" id="UP000007303"/>
    </source>
</evidence>
<evidence type="ECO:0000313" key="11">
    <source>
        <dbReference type="Ensembl" id="ENSTNIP00000017585.1"/>
    </source>
</evidence>
<dbReference type="AlphaFoldDB" id="H3DAP3"/>
<evidence type="ECO:0000256" key="2">
    <source>
        <dbReference type="ARBA" id="ARBA00004906"/>
    </source>
</evidence>
<dbReference type="GO" id="GO:0005737">
    <property type="term" value="C:cytoplasm"/>
    <property type="evidence" value="ECO:0007669"/>
    <property type="project" value="UniProtKB-SubCell"/>
</dbReference>
<evidence type="ECO:0000256" key="3">
    <source>
        <dbReference type="ARBA" id="ARBA00009413"/>
    </source>
</evidence>
<organism evidence="11 12">
    <name type="scientific">Tetraodon nigroviridis</name>
    <name type="common">Spotted green pufferfish</name>
    <name type="synonym">Chelonodon nigroviridis</name>
    <dbReference type="NCBI Taxonomy" id="99883"/>
    <lineage>
        <taxon>Eukaryota</taxon>
        <taxon>Metazoa</taxon>
        <taxon>Chordata</taxon>
        <taxon>Craniata</taxon>
        <taxon>Vertebrata</taxon>
        <taxon>Euteleostomi</taxon>
        <taxon>Actinopterygii</taxon>
        <taxon>Neopterygii</taxon>
        <taxon>Teleostei</taxon>
        <taxon>Neoteleostei</taxon>
        <taxon>Acanthomorphata</taxon>
        <taxon>Eupercaria</taxon>
        <taxon>Tetraodontiformes</taxon>
        <taxon>Tetradontoidea</taxon>
        <taxon>Tetraodontidae</taxon>
        <taxon>Tetraodon</taxon>
    </lineage>
</organism>
<dbReference type="OMA" id="KQLNCKH"/>
<comment type="subcellular location">
    <subcellularLocation>
        <location evidence="9">Cytoplasm</location>
    </subcellularLocation>
</comment>
<reference evidence="12" key="1">
    <citation type="journal article" date="2004" name="Nature">
        <title>Genome duplication in the teleost fish Tetraodon nigroviridis reveals the early vertebrate proto-karyotype.</title>
        <authorList>
            <person name="Jaillon O."/>
            <person name="Aury J.-M."/>
            <person name="Brunet F."/>
            <person name="Petit J.-L."/>
            <person name="Stange-Thomann N."/>
            <person name="Mauceli E."/>
            <person name="Bouneau L."/>
            <person name="Fischer C."/>
            <person name="Ozouf-Costaz C."/>
            <person name="Bernot A."/>
            <person name="Nicaud S."/>
            <person name="Jaffe D."/>
            <person name="Fisher S."/>
            <person name="Lutfalla G."/>
            <person name="Dossat C."/>
            <person name="Segurens B."/>
            <person name="Dasilva C."/>
            <person name="Salanoubat M."/>
            <person name="Levy M."/>
            <person name="Boudet N."/>
            <person name="Castellano S."/>
            <person name="Anthouard V."/>
            <person name="Jubin C."/>
            <person name="Castelli V."/>
            <person name="Katinka M."/>
            <person name="Vacherie B."/>
            <person name="Biemont C."/>
            <person name="Skalli Z."/>
            <person name="Cattolico L."/>
            <person name="Poulain J."/>
            <person name="De Berardinis V."/>
            <person name="Cruaud C."/>
            <person name="Duprat S."/>
            <person name="Brottier P."/>
            <person name="Coutanceau J.-P."/>
            <person name="Gouzy J."/>
            <person name="Parra G."/>
            <person name="Lardier G."/>
            <person name="Chapple C."/>
            <person name="McKernan K.J."/>
            <person name="McEwan P."/>
            <person name="Bosak S."/>
            <person name="Kellis M."/>
            <person name="Volff J.-N."/>
            <person name="Guigo R."/>
            <person name="Zody M.C."/>
            <person name="Mesirov J."/>
            <person name="Lindblad-Toh K."/>
            <person name="Birren B."/>
            <person name="Nusbaum C."/>
            <person name="Kahn D."/>
            <person name="Robinson-Rechavi M."/>
            <person name="Laudet V."/>
            <person name="Schachter V."/>
            <person name="Quetier F."/>
            <person name="Saurin W."/>
            <person name="Scarpelli C."/>
            <person name="Wincker P."/>
            <person name="Lander E.S."/>
            <person name="Weissenbach J."/>
            <person name="Roest Crollius H."/>
        </authorList>
    </citation>
    <scope>NUCLEOTIDE SEQUENCE [LARGE SCALE GENOMIC DNA]</scope>
</reference>
<dbReference type="InterPro" id="IPR039399">
    <property type="entry name" value="Deltex_C_sf"/>
</dbReference>
<dbReference type="STRING" id="99883.ENSTNIP00000017585"/>
<protein>
    <recommendedName>
        <fullName evidence="9">E3 ubiquitin-protein ligase</fullName>
        <ecNumber evidence="9">2.3.2.27</ecNumber>
    </recommendedName>
</protein>
<proteinExistence type="inferred from homology"/>
<dbReference type="Pfam" id="PF18102">
    <property type="entry name" value="DTC"/>
    <property type="match status" value="1"/>
</dbReference>
<keyword evidence="6 8" id="KW-0863">Zinc-finger</keyword>
<keyword evidence="4 9" id="KW-0808">Transferase</keyword>
<dbReference type="Proteomes" id="UP000007303">
    <property type="component" value="Unassembled WGS sequence"/>
</dbReference>
<dbReference type="Gene3D" id="3.30.390.130">
    <property type="match status" value="1"/>
</dbReference>
<dbReference type="InParanoid" id="H3DAP3"/>
<evidence type="ECO:0000256" key="9">
    <source>
        <dbReference type="RuleBase" id="RU367105"/>
    </source>
</evidence>
<keyword evidence="7 9" id="KW-0862">Zinc</keyword>
<comment type="pathway">
    <text evidence="2 9">Protein modification; protein ubiquitination.</text>
</comment>
<accession>H3DAP3</accession>
<evidence type="ECO:0000259" key="10">
    <source>
        <dbReference type="PROSITE" id="PS50089"/>
    </source>
</evidence>
<evidence type="ECO:0000256" key="6">
    <source>
        <dbReference type="ARBA" id="ARBA00022771"/>
    </source>
</evidence>
<dbReference type="CDD" id="cd09633">
    <property type="entry name" value="Deltex_C"/>
    <property type="match status" value="1"/>
</dbReference>
<reference evidence="11" key="3">
    <citation type="submission" date="2025-09" db="UniProtKB">
        <authorList>
            <consortium name="Ensembl"/>
        </authorList>
    </citation>
    <scope>IDENTIFICATION</scope>
</reference>
<name>H3DAP3_TETNG</name>
<dbReference type="GO" id="GO:0007219">
    <property type="term" value="P:Notch signaling pathway"/>
    <property type="evidence" value="ECO:0007669"/>
    <property type="project" value="InterPro"/>
</dbReference>